<evidence type="ECO:0000256" key="2">
    <source>
        <dbReference type="SAM" id="SignalP"/>
    </source>
</evidence>
<feature type="compositionally biased region" description="Basic and acidic residues" evidence="1">
    <location>
        <begin position="274"/>
        <end position="283"/>
    </location>
</feature>
<organism evidence="3 4">
    <name type="scientific">Habropoda laboriosa</name>
    <dbReference type="NCBI Taxonomy" id="597456"/>
    <lineage>
        <taxon>Eukaryota</taxon>
        <taxon>Metazoa</taxon>
        <taxon>Ecdysozoa</taxon>
        <taxon>Arthropoda</taxon>
        <taxon>Hexapoda</taxon>
        <taxon>Insecta</taxon>
        <taxon>Pterygota</taxon>
        <taxon>Neoptera</taxon>
        <taxon>Endopterygota</taxon>
        <taxon>Hymenoptera</taxon>
        <taxon>Apocrita</taxon>
        <taxon>Aculeata</taxon>
        <taxon>Apoidea</taxon>
        <taxon>Anthophila</taxon>
        <taxon>Apidae</taxon>
        <taxon>Habropoda</taxon>
    </lineage>
</organism>
<evidence type="ECO:0000313" key="3">
    <source>
        <dbReference type="EMBL" id="KOC67414.1"/>
    </source>
</evidence>
<reference evidence="3 4" key="1">
    <citation type="submission" date="2015-07" db="EMBL/GenBank/DDBJ databases">
        <title>The genome of Habropoda laboriosa.</title>
        <authorList>
            <person name="Pan H."/>
            <person name="Kapheim K."/>
        </authorList>
    </citation>
    <scope>NUCLEOTIDE SEQUENCE [LARGE SCALE GENOMIC DNA]</scope>
    <source>
        <strain evidence="3">0110345459</strain>
    </source>
</reference>
<dbReference type="AlphaFoldDB" id="A0A0L7R9A1"/>
<name>A0A0L7R9A1_9HYME</name>
<evidence type="ECO:0000256" key="1">
    <source>
        <dbReference type="SAM" id="MobiDB-lite"/>
    </source>
</evidence>
<feature type="region of interest" description="Disordered" evidence="1">
    <location>
        <begin position="110"/>
        <end position="129"/>
    </location>
</feature>
<keyword evidence="4" id="KW-1185">Reference proteome</keyword>
<dbReference type="EMBL" id="KQ414627">
    <property type="protein sequence ID" value="KOC67414.1"/>
    <property type="molecule type" value="Genomic_DNA"/>
</dbReference>
<protein>
    <submittedName>
        <fullName evidence="3">Uncharacterized protein</fullName>
    </submittedName>
</protein>
<evidence type="ECO:0000313" key="4">
    <source>
        <dbReference type="Proteomes" id="UP000053825"/>
    </source>
</evidence>
<dbReference type="OrthoDB" id="7551604at2759"/>
<keyword evidence="2" id="KW-0732">Signal</keyword>
<gene>
    <name evidence="3" type="ORF">WH47_11593</name>
</gene>
<feature type="region of interest" description="Disordered" evidence="1">
    <location>
        <begin position="258"/>
        <end position="283"/>
    </location>
</feature>
<feature type="compositionally biased region" description="Basic and acidic residues" evidence="1">
    <location>
        <begin position="404"/>
        <end position="434"/>
    </location>
</feature>
<feature type="compositionally biased region" description="Basic residues" evidence="1">
    <location>
        <begin position="146"/>
        <end position="165"/>
    </location>
</feature>
<sequence>MKLFTVLCALAIQCAAAKSWNNDSYSEEAFSMFGWISHLKRFSVIALMLSGVVLYYVPESRPHARRICYALIDLTANGLKSALSTRESGYMYEKIKSKYQRARYEQLLQKRMSQDTQDEDSDRAQKNYGRQSKMFLEDDGVLGKEKKKLSGKQNKEHRHSGHRFRNGVIKDVPPEPCMEVTKPVYFYSDKLEDIEKYLETNSSSGKRVNESSVENYALLISGSPREMAILDEKYEKDDLVIVQDPYLKVEYKECGTSTDKLSSKAEASSSEQEGPTRDHSDHATDSVMESYVKEVELNSIPEENTSRYSVDKSLYQTSQYQCGGGCCGPSGCSMSSGEPSNKEAVDSTSPVDVKNILKASRSTVSPKIHKKVEENEKNSYTSNYSNYSHKGKGSAKTINSTNSRRVDFQEEDTNDRVKNPMQRKFEESGHRYESTSRGYRKKLRNDDSPRTGFCRNNTSYFTDRGGEADDENSQTERATTRHDLDERPQRENHFYRKSSTDSIFDYYDDIYAEPMLKNRLKPTLLRAINWIFGGCPEASRRAALKRSEVGKEESQGLTDEWLL</sequence>
<feature type="region of interest" description="Disordered" evidence="1">
    <location>
        <begin position="146"/>
        <end position="170"/>
    </location>
</feature>
<feature type="signal peptide" evidence="2">
    <location>
        <begin position="1"/>
        <end position="17"/>
    </location>
</feature>
<feature type="region of interest" description="Disordered" evidence="1">
    <location>
        <begin position="371"/>
        <end position="495"/>
    </location>
</feature>
<feature type="compositionally biased region" description="Low complexity" evidence="1">
    <location>
        <begin position="378"/>
        <end position="388"/>
    </location>
</feature>
<feature type="compositionally biased region" description="Basic and acidic residues" evidence="1">
    <location>
        <begin position="478"/>
        <end position="494"/>
    </location>
</feature>
<proteinExistence type="predicted"/>
<feature type="chain" id="PRO_5005575097" evidence="2">
    <location>
        <begin position="18"/>
        <end position="563"/>
    </location>
</feature>
<dbReference type="Proteomes" id="UP000053825">
    <property type="component" value="Unassembled WGS sequence"/>
</dbReference>
<accession>A0A0L7R9A1</accession>